<reference evidence="1 2" key="1">
    <citation type="submission" date="2023-07" db="EMBL/GenBank/DDBJ databases">
        <title>Sorghum-associated microbial communities from plants grown in Nebraska, USA.</title>
        <authorList>
            <person name="Schachtman D."/>
        </authorList>
    </citation>
    <scope>NUCLEOTIDE SEQUENCE [LARGE SCALE GENOMIC DNA]</scope>
    <source>
        <strain evidence="1 2">4138</strain>
    </source>
</reference>
<proteinExistence type="predicted"/>
<dbReference type="Pfam" id="PF03692">
    <property type="entry name" value="CxxCxxCC"/>
    <property type="match status" value="1"/>
</dbReference>
<keyword evidence="2" id="KW-1185">Reference proteome</keyword>
<evidence type="ECO:0000313" key="1">
    <source>
        <dbReference type="EMBL" id="MDR7120700.1"/>
    </source>
</evidence>
<organism evidence="1 2">
    <name type="scientific">Rheinheimera soli</name>
    <dbReference type="NCBI Taxonomy" id="443616"/>
    <lineage>
        <taxon>Bacteria</taxon>
        <taxon>Pseudomonadati</taxon>
        <taxon>Pseudomonadota</taxon>
        <taxon>Gammaproteobacteria</taxon>
        <taxon>Chromatiales</taxon>
        <taxon>Chromatiaceae</taxon>
        <taxon>Rheinheimera</taxon>
    </lineage>
</organism>
<dbReference type="EMBL" id="JAVDWR010000004">
    <property type="protein sequence ID" value="MDR7120700.1"/>
    <property type="molecule type" value="Genomic_DNA"/>
</dbReference>
<sequence length="200" mass="22071">MQQLLAVTSELMILNDEIAQTYSGYQNDRKLFCRTGCGECCLHPGIEASVLEMLPLALYLHEQGTAESTLEALQQHEQDSCFFYQPSSADRKSGHCGIYAYRPAVCRMFGAAGYRGRQGEVLLSICKVIRADEPAAVVAAELSLTIEIPPMMMNHKAQIAQLDYELSKQNMPIKDAAAAALEKVLTKAWYAEMAGFSEPL</sequence>
<accession>A0ABU1VYP6</accession>
<dbReference type="InterPro" id="IPR005358">
    <property type="entry name" value="Puta_zinc/iron-chelating_dom"/>
</dbReference>
<dbReference type="RefSeq" id="WP_310276515.1">
    <property type="nucleotide sequence ID" value="NZ_JAVDWR010000004.1"/>
</dbReference>
<evidence type="ECO:0000313" key="2">
    <source>
        <dbReference type="Proteomes" id="UP001257909"/>
    </source>
</evidence>
<dbReference type="Proteomes" id="UP001257909">
    <property type="component" value="Unassembled WGS sequence"/>
</dbReference>
<protein>
    <submittedName>
        <fullName evidence="1">Fe-S-cluster containining protein</fullName>
    </submittedName>
</protein>
<comment type="caution">
    <text evidence="1">The sequence shown here is derived from an EMBL/GenBank/DDBJ whole genome shotgun (WGS) entry which is preliminary data.</text>
</comment>
<gene>
    <name evidence="1" type="ORF">J2W69_001638</name>
</gene>
<name>A0ABU1VYP6_9GAMM</name>